<gene>
    <name evidence="1" type="ORF">WG219_05315</name>
</gene>
<evidence type="ECO:0000313" key="1">
    <source>
        <dbReference type="EMBL" id="WXL26896.1"/>
    </source>
</evidence>
<dbReference type="EMBL" id="CP148074">
    <property type="protein sequence ID" value="WXL26896.1"/>
    <property type="molecule type" value="Genomic_DNA"/>
</dbReference>
<evidence type="ECO:0000313" key="2">
    <source>
        <dbReference type="Proteomes" id="UP001476583"/>
    </source>
</evidence>
<sequence>MEALAANSELEHWNTLRARQAFPDLLLGNGASLAIWRNFAYFSLFDEAQTTRNRPLSPTELSVFRALDTSIFEQALSALRNSIRVNAALTINASSPRHRYFAIKEALIHAIRSVHIPWSQMPGETLACINTELRSYRTVYSGNYDLLTYWAELHAPEGFDNLFRGADATFDPTDVRPADNATRVLYLHGGLHLVKNADGSTRLLNSSESTLLASFAINQLGDIPLFVNESSSEDKLKSIRGSDYLSYGLGQLAQASEGLCIFGHSLGKQDRHLLQAIQSASPKALAISIYPHNSAFIQQQKDYYRKLFAEQPQTELYFFNALSHPLGDPQLRVAIPKQDQAATH</sequence>
<accession>A0ABZ2RIS2</accession>
<reference evidence="1 2" key="1">
    <citation type="submission" date="2024-03" db="EMBL/GenBank/DDBJ databases">
        <title>Complete genome of BD2.</title>
        <authorList>
            <person name="Cao G."/>
        </authorList>
    </citation>
    <scope>NUCLEOTIDE SEQUENCE [LARGE SCALE GENOMIC DNA]</scope>
    <source>
        <strain evidence="1 2">BD2</strain>
    </source>
</reference>
<dbReference type="InterPro" id="IPR032581">
    <property type="entry name" value="DUF4917"/>
</dbReference>
<proteinExistence type="predicted"/>
<dbReference type="Proteomes" id="UP001476583">
    <property type="component" value="Chromosome"/>
</dbReference>
<keyword evidence="2" id="KW-1185">Reference proteome</keyword>
<dbReference type="Pfam" id="PF16263">
    <property type="entry name" value="DUF4917"/>
    <property type="match status" value="1"/>
</dbReference>
<organism evidence="1 2">
    <name type="scientific">Ectopseudomonas mendocina</name>
    <name type="common">Pseudomonas mendocina</name>
    <dbReference type="NCBI Taxonomy" id="300"/>
    <lineage>
        <taxon>Bacteria</taxon>
        <taxon>Pseudomonadati</taxon>
        <taxon>Pseudomonadota</taxon>
        <taxon>Gammaproteobacteria</taxon>
        <taxon>Pseudomonadales</taxon>
        <taxon>Pseudomonadaceae</taxon>
        <taxon>Ectopseudomonas</taxon>
    </lineage>
</organism>
<name>A0ABZ2RIS2_ECTME</name>
<protein>
    <submittedName>
        <fullName evidence="1">DUF4917 family protein</fullName>
    </submittedName>
</protein>